<evidence type="ECO:0000256" key="3">
    <source>
        <dbReference type="ARBA" id="ARBA00022573"/>
    </source>
</evidence>
<proteinExistence type="inferred from homology"/>
<sequence>MSETVPSGPLYTYEHDPSAIYRQSFSTVRAEAALDRLPAAMEPVAIRLIHACGMTDIVTDLMFSDGAVQAGREALVKGAPLFTDVEMVAHGIIRSRLPAKNDVLCTLNDARVPSLAKDLGTTRSAAAVELWRDRLEGAVVAIGNAPTALFHLLETIAAGGPKPAIVLGFPVGFVGAAESKQALAENPFSLPYIALNGRRGGSAMAAAAVNALAAGLPEETAGA</sequence>
<keyword evidence="4 6" id="KW-0413">Isomerase</keyword>
<comment type="caution">
    <text evidence="6">The sequence shown here is derived from an EMBL/GenBank/DDBJ whole genome shotgun (WGS) entry which is preliminary data.</text>
</comment>
<evidence type="ECO:0000256" key="2">
    <source>
        <dbReference type="ARBA" id="ARBA00009774"/>
    </source>
</evidence>
<dbReference type="RefSeq" id="WP_190293625.1">
    <property type="nucleotide sequence ID" value="NZ_JABFCZ010000028.1"/>
</dbReference>
<dbReference type="GO" id="GO:0016993">
    <property type="term" value="F:precorrin-8X methylmutase activity"/>
    <property type="evidence" value="ECO:0007669"/>
    <property type="project" value="UniProtKB-EC"/>
</dbReference>
<accession>A0A926P629</accession>
<dbReference type="Proteomes" id="UP000598467">
    <property type="component" value="Unassembled WGS sequence"/>
</dbReference>
<dbReference type="PANTHER" id="PTHR43588">
    <property type="entry name" value="COBALT-PRECORRIN-8 METHYLMUTASE"/>
    <property type="match status" value="1"/>
</dbReference>
<dbReference type="PANTHER" id="PTHR43588:SF1">
    <property type="entry name" value="COBALT-PRECORRIN-8 METHYLMUTASE"/>
    <property type="match status" value="1"/>
</dbReference>
<dbReference type="GO" id="GO:0009236">
    <property type="term" value="P:cobalamin biosynthetic process"/>
    <property type="evidence" value="ECO:0007669"/>
    <property type="project" value="UniProtKB-KW"/>
</dbReference>
<dbReference type="EC" id="5.4.99.61" evidence="6"/>
<dbReference type="NCBIfam" id="NF006136">
    <property type="entry name" value="PRK08285.1"/>
    <property type="match status" value="1"/>
</dbReference>
<evidence type="ECO:0000259" key="5">
    <source>
        <dbReference type="Pfam" id="PF02570"/>
    </source>
</evidence>
<name>A0A926P629_9HYPH</name>
<evidence type="ECO:0000256" key="1">
    <source>
        <dbReference type="ARBA" id="ARBA00004953"/>
    </source>
</evidence>
<dbReference type="SUPFAM" id="SSF63965">
    <property type="entry name" value="Precorrin-8X methylmutase CbiC/CobH"/>
    <property type="match status" value="1"/>
</dbReference>
<evidence type="ECO:0000313" key="6">
    <source>
        <dbReference type="EMBL" id="MBD1548936.1"/>
    </source>
</evidence>
<organism evidence="6 7">
    <name type="scientific">Roseibium aggregatum</name>
    <dbReference type="NCBI Taxonomy" id="187304"/>
    <lineage>
        <taxon>Bacteria</taxon>
        <taxon>Pseudomonadati</taxon>
        <taxon>Pseudomonadota</taxon>
        <taxon>Alphaproteobacteria</taxon>
        <taxon>Hyphomicrobiales</taxon>
        <taxon>Stappiaceae</taxon>
        <taxon>Roseibium</taxon>
    </lineage>
</organism>
<dbReference type="Gene3D" id="3.40.50.10230">
    <property type="entry name" value="Cobalamin biosynthesis CobH/CbiC, precorrin-8X methylmutase"/>
    <property type="match status" value="1"/>
</dbReference>
<reference evidence="6" key="1">
    <citation type="submission" date="2020-05" db="EMBL/GenBank/DDBJ databases">
        <title>Identification of trans-AT polyketide cluster in two marine bacteria, producers of a novel glutaramide-containing polyketide sesbanimide D and analogs.</title>
        <authorList>
            <person name="Kacar D."/>
            <person name="Rodriguez P."/>
            <person name="Canedo L."/>
            <person name="Gonzalez E."/>
            <person name="Galan B."/>
            <person name="De La Calle F."/>
            <person name="Garcia J.L."/>
        </authorList>
    </citation>
    <scope>NUCLEOTIDE SEQUENCE</scope>
    <source>
        <strain evidence="6">PHM038</strain>
    </source>
</reference>
<keyword evidence="3" id="KW-0169">Cobalamin biosynthesis</keyword>
<feature type="domain" description="Cobalamin biosynthesis precorrin-8X methylmutase CobH/CbiC" evidence="5">
    <location>
        <begin position="20"/>
        <end position="213"/>
    </location>
</feature>
<dbReference type="AlphaFoldDB" id="A0A926P629"/>
<evidence type="ECO:0000256" key="4">
    <source>
        <dbReference type="ARBA" id="ARBA00023235"/>
    </source>
</evidence>
<dbReference type="EMBL" id="JABFCZ010000028">
    <property type="protein sequence ID" value="MBD1548936.1"/>
    <property type="molecule type" value="Genomic_DNA"/>
</dbReference>
<comment type="pathway">
    <text evidence="1">Cofactor biosynthesis; adenosylcobalamin biosynthesis.</text>
</comment>
<dbReference type="Pfam" id="PF02570">
    <property type="entry name" value="CbiC"/>
    <property type="match status" value="1"/>
</dbReference>
<dbReference type="InterPro" id="IPR003722">
    <property type="entry name" value="Cbl_synth_CobH/CbiC"/>
</dbReference>
<dbReference type="InterPro" id="IPR036588">
    <property type="entry name" value="CobH/CbiC_sf"/>
</dbReference>
<gene>
    <name evidence="6" type="ORF">HK439_21975</name>
</gene>
<protein>
    <submittedName>
        <fullName evidence="6">Precorrin-8X methylmutase</fullName>
        <ecNumber evidence="6">5.4.99.61</ecNumber>
    </submittedName>
</protein>
<comment type="similarity">
    <text evidence="2">Belongs to the CobH/CbiC family.</text>
</comment>
<evidence type="ECO:0000313" key="7">
    <source>
        <dbReference type="Proteomes" id="UP000598467"/>
    </source>
</evidence>